<dbReference type="Pfam" id="PF00535">
    <property type="entry name" value="Glycos_transf_2"/>
    <property type="match status" value="1"/>
</dbReference>
<dbReference type="GeneID" id="56033312"/>
<dbReference type="PANTHER" id="PTHR43685:SF2">
    <property type="entry name" value="GLYCOSYLTRANSFERASE 2-LIKE DOMAIN-CONTAINING PROTEIN"/>
    <property type="match status" value="1"/>
</dbReference>
<dbReference type="PANTHER" id="PTHR43685">
    <property type="entry name" value="GLYCOSYLTRANSFERASE"/>
    <property type="match status" value="1"/>
</dbReference>
<gene>
    <name evidence="2" type="ORF">HYG82_08435</name>
</gene>
<evidence type="ECO:0000259" key="1">
    <source>
        <dbReference type="Pfam" id="PF00535"/>
    </source>
</evidence>
<keyword evidence="3" id="KW-1185">Reference proteome</keyword>
<accession>A0A7D5KCU7</accession>
<dbReference type="KEGG" id="haly:HYG82_08435"/>
<dbReference type="Gene3D" id="3.90.550.10">
    <property type="entry name" value="Spore Coat Polysaccharide Biosynthesis Protein SpsA, Chain A"/>
    <property type="match status" value="1"/>
</dbReference>
<dbReference type="Proteomes" id="UP000509241">
    <property type="component" value="Chromosome"/>
</dbReference>
<evidence type="ECO:0000313" key="2">
    <source>
        <dbReference type="EMBL" id="QLG48876.1"/>
    </source>
</evidence>
<dbReference type="AlphaFoldDB" id="A0A7D5KCU7"/>
<dbReference type="InterPro" id="IPR050834">
    <property type="entry name" value="Glycosyltransf_2"/>
</dbReference>
<dbReference type="RefSeq" id="WP_179260612.1">
    <property type="nucleotide sequence ID" value="NZ_CP058601.1"/>
</dbReference>
<name>A0A7D5KCU7_9EURY</name>
<organism evidence="2 3">
    <name type="scientific">Natrinema halophilum</name>
    <dbReference type="NCBI Taxonomy" id="1699371"/>
    <lineage>
        <taxon>Archaea</taxon>
        <taxon>Methanobacteriati</taxon>
        <taxon>Methanobacteriota</taxon>
        <taxon>Stenosarchaea group</taxon>
        <taxon>Halobacteria</taxon>
        <taxon>Halobacteriales</taxon>
        <taxon>Natrialbaceae</taxon>
        <taxon>Natrinema</taxon>
    </lineage>
</organism>
<dbReference type="InterPro" id="IPR029044">
    <property type="entry name" value="Nucleotide-diphossugar_trans"/>
</dbReference>
<sequence length="233" mass="26732">MVNESEFESIQSRSQQPHEAVDLETVFESASVVIPTARERNFTAESLPSWIDPIIATEEGLNVARNRGIERADGEWIVLVDDDVTFPTRLTAWLIDSMHPLHLAGLEDYWPMDGILGRYMVFHRSLWEQIGGFDESRPHGGDTDFVIRCRNTGASVVRLPRRLIPHHDAAGEFTTTQHVEWLWYLVRRHPRQMVPKAAKLLLRKLGLLSPRRGTYPDGWESAVWRVPEEGDEE</sequence>
<dbReference type="EMBL" id="CP058601">
    <property type="protein sequence ID" value="QLG48876.1"/>
    <property type="molecule type" value="Genomic_DNA"/>
</dbReference>
<reference evidence="2 3" key="1">
    <citation type="submission" date="2020-07" db="EMBL/GenBank/DDBJ databases">
        <authorList>
            <person name="Cui H."/>
        </authorList>
    </citation>
    <scope>NUCLEOTIDE SEQUENCE [LARGE SCALE GENOMIC DNA]</scope>
    <source>
        <strain evidence="2 3">YPL8</strain>
    </source>
</reference>
<evidence type="ECO:0000313" key="3">
    <source>
        <dbReference type="Proteomes" id="UP000509241"/>
    </source>
</evidence>
<feature type="domain" description="Glycosyltransferase 2-like" evidence="1">
    <location>
        <begin position="58"/>
        <end position="88"/>
    </location>
</feature>
<dbReference type="SUPFAM" id="SSF53448">
    <property type="entry name" value="Nucleotide-diphospho-sugar transferases"/>
    <property type="match status" value="1"/>
</dbReference>
<proteinExistence type="predicted"/>
<dbReference type="OrthoDB" id="46222at2157"/>
<protein>
    <submittedName>
        <fullName evidence="2">Glycosyltransferase</fullName>
    </submittedName>
</protein>
<dbReference type="InterPro" id="IPR001173">
    <property type="entry name" value="Glyco_trans_2-like"/>
</dbReference>